<dbReference type="OrthoDB" id="3511743at2759"/>
<comment type="caution">
    <text evidence="1">The sequence shown here is derived from an EMBL/GenBank/DDBJ whole genome shotgun (WGS) entry which is preliminary data.</text>
</comment>
<protein>
    <submittedName>
        <fullName evidence="1">Uncharacterized protein</fullName>
    </submittedName>
</protein>
<keyword evidence="2" id="KW-1185">Reference proteome</keyword>
<dbReference type="Proteomes" id="UP000469558">
    <property type="component" value="Unassembled WGS sequence"/>
</dbReference>
<gene>
    <name evidence="1" type="ORF">LSUE1_G001817</name>
</gene>
<name>A0A8T9CF71_9HELO</name>
<reference evidence="1 2" key="1">
    <citation type="submission" date="2018-05" db="EMBL/GenBank/DDBJ databases">
        <title>Genome sequencing and assembly of the regulated plant pathogen Lachnellula willkommii and related sister species for the development of diagnostic species identification markers.</title>
        <authorList>
            <person name="Giroux E."/>
            <person name="Bilodeau G."/>
        </authorList>
    </citation>
    <scope>NUCLEOTIDE SEQUENCE [LARGE SCALE GENOMIC DNA]</scope>
    <source>
        <strain evidence="1 2">CBS 268.59</strain>
    </source>
</reference>
<proteinExistence type="predicted"/>
<evidence type="ECO:0000313" key="2">
    <source>
        <dbReference type="Proteomes" id="UP000469558"/>
    </source>
</evidence>
<dbReference type="AlphaFoldDB" id="A0A8T9CF71"/>
<sequence>MSDTWNLLKSHGGIPLAPEVCLRVVEYAIDDEPKVAAVLMGLSKSFCLLLRSYETSLAKALSKNDDRLEHVNAAQPIALSSRLPPGDATVTTLTYEWYLEMRCRASLIDFLVQHEITDMDDDTNGWPTIENIHKSELLLRQTVFKKRAFGLLYQLADCTAGIKNSTPDRDQRIRAEQGRLLESLSETDLSALGCLVEIVGQGFFTIFKNKLLASSRLGQSLPYIAHSQSSVLVPSATQLNDLSQNNDNWIRECMCVFEDRVQRYGPYFAWSFVAGANNRARRPDLWVNDEIQQGLDDMNSFEMGHTMAYASLQSVVWRVFCRKNGCTLQDSWNEAKTLVESEMAEYKL</sequence>
<dbReference type="EMBL" id="QGMK01000325">
    <property type="protein sequence ID" value="TVY82394.1"/>
    <property type="molecule type" value="Genomic_DNA"/>
</dbReference>
<evidence type="ECO:0000313" key="1">
    <source>
        <dbReference type="EMBL" id="TVY82394.1"/>
    </source>
</evidence>
<accession>A0A8T9CF71</accession>
<organism evidence="1 2">
    <name type="scientific">Lachnellula suecica</name>
    <dbReference type="NCBI Taxonomy" id="602035"/>
    <lineage>
        <taxon>Eukaryota</taxon>
        <taxon>Fungi</taxon>
        <taxon>Dikarya</taxon>
        <taxon>Ascomycota</taxon>
        <taxon>Pezizomycotina</taxon>
        <taxon>Leotiomycetes</taxon>
        <taxon>Helotiales</taxon>
        <taxon>Lachnaceae</taxon>
        <taxon>Lachnellula</taxon>
    </lineage>
</organism>